<sequence>MCRVISCMFWCPSVTSFVWDSNSAKTERATFSGHTDISVWKSFVCRYGSSERYGREMDVMRKQPMQKQPSHCPYLRTNNYDVR</sequence>
<organism evidence="2 3">
    <name type="scientific">Dactylonectria macrodidyma</name>
    <dbReference type="NCBI Taxonomy" id="307937"/>
    <lineage>
        <taxon>Eukaryota</taxon>
        <taxon>Fungi</taxon>
        <taxon>Dikarya</taxon>
        <taxon>Ascomycota</taxon>
        <taxon>Pezizomycotina</taxon>
        <taxon>Sordariomycetes</taxon>
        <taxon>Hypocreomycetidae</taxon>
        <taxon>Hypocreales</taxon>
        <taxon>Nectriaceae</taxon>
        <taxon>Dactylonectria</taxon>
    </lineage>
</organism>
<protein>
    <recommendedName>
        <fullName evidence="4">Secreted protein</fullName>
    </recommendedName>
</protein>
<keyword evidence="3" id="KW-1185">Reference proteome</keyword>
<reference evidence="2" key="1">
    <citation type="journal article" date="2021" name="Nat. Commun.">
        <title>Genetic determinants of endophytism in the Arabidopsis root mycobiome.</title>
        <authorList>
            <person name="Mesny F."/>
            <person name="Miyauchi S."/>
            <person name="Thiergart T."/>
            <person name="Pickel B."/>
            <person name="Atanasova L."/>
            <person name="Karlsson M."/>
            <person name="Huettel B."/>
            <person name="Barry K.W."/>
            <person name="Haridas S."/>
            <person name="Chen C."/>
            <person name="Bauer D."/>
            <person name="Andreopoulos W."/>
            <person name="Pangilinan J."/>
            <person name="LaButti K."/>
            <person name="Riley R."/>
            <person name="Lipzen A."/>
            <person name="Clum A."/>
            <person name="Drula E."/>
            <person name="Henrissat B."/>
            <person name="Kohler A."/>
            <person name="Grigoriev I.V."/>
            <person name="Martin F.M."/>
            <person name="Hacquard S."/>
        </authorList>
    </citation>
    <scope>NUCLEOTIDE SEQUENCE</scope>
    <source>
        <strain evidence="2">MPI-CAGE-AT-0147</strain>
    </source>
</reference>
<evidence type="ECO:0000313" key="3">
    <source>
        <dbReference type="Proteomes" id="UP000738349"/>
    </source>
</evidence>
<proteinExistence type="predicted"/>
<name>A0A9P9JEH5_9HYPO</name>
<evidence type="ECO:0000256" key="1">
    <source>
        <dbReference type="SAM" id="SignalP"/>
    </source>
</evidence>
<comment type="caution">
    <text evidence="2">The sequence shown here is derived from an EMBL/GenBank/DDBJ whole genome shotgun (WGS) entry which is preliminary data.</text>
</comment>
<dbReference type="Proteomes" id="UP000738349">
    <property type="component" value="Unassembled WGS sequence"/>
</dbReference>
<dbReference type="EMBL" id="JAGMUV010000005">
    <property type="protein sequence ID" value="KAH7157204.1"/>
    <property type="molecule type" value="Genomic_DNA"/>
</dbReference>
<feature type="chain" id="PRO_5040338210" description="Secreted protein" evidence="1">
    <location>
        <begin position="17"/>
        <end position="83"/>
    </location>
</feature>
<feature type="signal peptide" evidence="1">
    <location>
        <begin position="1"/>
        <end position="16"/>
    </location>
</feature>
<keyword evidence="1" id="KW-0732">Signal</keyword>
<accession>A0A9P9JEH5</accession>
<evidence type="ECO:0008006" key="4">
    <source>
        <dbReference type="Google" id="ProtNLM"/>
    </source>
</evidence>
<gene>
    <name evidence="2" type="ORF">EDB81DRAFT_789136</name>
</gene>
<dbReference type="AlphaFoldDB" id="A0A9P9JEH5"/>
<evidence type="ECO:0000313" key="2">
    <source>
        <dbReference type="EMBL" id="KAH7157204.1"/>
    </source>
</evidence>